<accession>A0A370MZ80</accession>
<evidence type="ECO:0000313" key="2">
    <source>
        <dbReference type="Proteomes" id="UP000254875"/>
    </source>
</evidence>
<evidence type="ECO:0000313" key="1">
    <source>
        <dbReference type="EMBL" id="RDJ98700.1"/>
    </source>
</evidence>
<dbReference type="Proteomes" id="UP000254875">
    <property type="component" value="Unassembled WGS sequence"/>
</dbReference>
<evidence type="ECO:0008006" key="3">
    <source>
        <dbReference type="Google" id="ProtNLM"/>
    </source>
</evidence>
<protein>
    <recommendedName>
        <fullName evidence="3">Type III secretion protein D</fullName>
    </recommendedName>
</protein>
<proteinExistence type="predicted"/>
<dbReference type="AlphaFoldDB" id="A0A370MZ80"/>
<organism evidence="1 2">
    <name type="scientific">Paraburkholderia lacunae</name>
    <dbReference type="NCBI Taxonomy" id="2211104"/>
    <lineage>
        <taxon>Bacteria</taxon>
        <taxon>Pseudomonadati</taxon>
        <taxon>Pseudomonadota</taxon>
        <taxon>Betaproteobacteria</taxon>
        <taxon>Burkholderiales</taxon>
        <taxon>Burkholderiaceae</taxon>
        <taxon>Paraburkholderia</taxon>
    </lineage>
</organism>
<gene>
    <name evidence="1" type="ORF">DLM46_32415</name>
</gene>
<dbReference type="NCBIfam" id="NF041525">
    <property type="entry name" value="HrpD5"/>
    <property type="match status" value="1"/>
</dbReference>
<reference evidence="2" key="1">
    <citation type="submission" date="2018-05" db="EMBL/GenBank/DDBJ databases">
        <authorList>
            <person name="Feng T."/>
        </authorList>
    </citation>
    <scope>NUCLEOTIDE SEQUENCE [LARGE SCALE GENOMIC DNA]</scope>
    <source>
        <strain evidence="2">S27</strain>
    </source>
</reference>
<keyword evidence="2" id="KW-1185">Reference proteome</keyword>
<dbReference type="EMBL" id="QHKS01000031">
    <property type="protein sequence ID" value="RDJ98700.1"/>
    <property type="molecule type" value="Genomic_DNA"/>
</dbReference>
<sequence length="352" mass="37049">MVTAGAIPSITIEEVSFMSKEIRVLTGFHAGAQIELSTTMMSIGAKPDADILINDWSECTMQLAIDAENNLTIAVPGDAGIAMDDFMPRRFGEVVLCAGPADTRWPSDLQLLESMLAAQPEGRKYDGETSDGVFPAGPPSTPIVMRSRRSPWVHAGVAALLIGSMGAAAVVLPAGKTTLAADRPQARATLAEVQQALAQLHQPDLAVARQGDGFLVTGIAANAAEAGRTRAALQALAGNRLNWSVRSGDEIAGSLAESLHEANLHVSYAGAGRLEVTGSARHPGEVRQVVERFRSDMEPLVARIDVDVTSTDDLKVAGDIDSALSADSVKYVESSDGTKNFIAELPSNTTLH</sequence>
<dbReference type="InterPro" id="IPR048200">
    <property type="entry name" value="HrpD5-like"/>
</dbReference>
<comment type="caution">
    <text evidence="1">The sequence shown here is derived from an EMBL/GenBank/DDBJ whole genome shotgun (WGS) entry which is preliminary data.</text>
</comment>
<name>A0A370MZ80_9BURK</name>